<proteinExistence type="predicted"/>
<organism evidence="2 3">
    <name type="scientific">Cytospora mali</name>
    <name type="common">Apple Valsa canker fungus</name>
    <name type="synonym">Valsa mali</name>
    <dbReference type="NCBI Taxonomy" id="578113"/>
    <lineage>
        <taxon>Eukaryota</taxon>
        <taxon>Fungi</taxon>
        <taxon>Dikarya</taxon>
        <taxon>Ascomycota</taxon>
        <taxon>Pezizomycotina</taxon>
        <taxon>Sordariomycetes</taxon>
        <taxon>Sordariomycetidae</taxon>
        <taxon>Diaporthales</taxon>
        <taxon>Cytosporaceae</taxon>
        <taxon>Cytospora</taxon>
    </lineage>
</organism>
<accession>A0A194V6Y6</accession>
<keyword evidence="3" id="KW-1185">Reference proteome</keyword>
<gene>
    <name evidence="2" type="ORF">VP1G_06923</name>
</gene>
<reference evidence="3" key="1">
    <citation type="submission" date="2014-12" db="EMBL/GenBank/DDBJ databases">
        <title>Genome Sequence of Valsa Canker Pathogens Uncovers a Specific Adaption of Colonization on Woody Bark.</title>
        <authorList>
            <person name="Yin Z."/>
            <person name="Liu H."/>
            <person name="Gao X."/>
            <person name="Li Z."/>
            <person name="Song N."/>
            <person name="Ke X."/>
            <person name="Dai Q."/>
            <person name="Wu Y."/>
            <person name="Sun Y."/>
            <person name="Xu J.-R."/>
            <person name="Kang Z.K."/>
            <person name="Wang L."/>
            <person name="Huang L."/>
        </authorList>
    </citation>
    <scope>NUCLEOTIDE SEQUENCE [LARGE SCALE GENOMIC DNA]</scope>
    <source>
        <strain evidence="3">SXYL134</strain>
    </source>
</reference>
<protein>
    <recommendedName>
        <fullName evidence="4">F-box domain-containing protein</fullName>
    </recommendedName>
</protein>
<evidence type="ECO:0000256" key="1">
    <source>
        <dbReference type="SAM" id="MobiDB-lite"/>
    </source>
</evidence>
<feature type="region of interest" description="Disordered" evidence="1">
    <location>
        <begin position="436"/>
        <end position="487"/>
    </location>
</feature>
<feature type="compositionally biased region" description="Basic and acidic residues" evidence="1">
    <location>
        <begin position="436"/>
        <end position="450"/>
    </location>
</feature>
<dbReference type="SUPFAM" id="SSF52047">
    <property type="entry name" value="RNI-like"/>
    <property type="match status" value="1"/>
</dbReference>
<evidence type="ECO:0000313" key="3">
    <source>
        <dbReference type="Proteomes" id="UP000078576"/>
    </source>
</evidence>
<name>A0A194V6Y6_CYTMA</name>
<dbReference type="PANTHER" id="PTHR42057">
    <property type="entry name" value="F-BOX DOMAIN PROTEIN (AFU_ORTHOLOGUE AFUA_4G00200)"/>
    <property type="match status" value="1"/>
</dbReference>
<sequence length="631" mass="69729">MASEQNSPSAAETGLNLLGLAPELVDRIVKYAPKKDLPNIRLASKELDKHAVRELFREVFVSPSDEHIEDYTSISQHEILRQLPRHAVIYTQPDIDEDTYREYEEPGEDFEAALTALARFPNIDSLEIAFTPECLGVRESAWYEDVAETVSVRKDMLELIFQAVKDRAADADNRTIRKLTIINLQNCPIPDFTRSQVFRDVMSQLEELHLQIIQEYNEPGPDHDYTRVELQTFPDYLVSDWLKPVSENLKALSIYSRSDNWGPFPGYFRPAGLCFPKLETLALGYYTLAHDDDLGWVLGIKSLKELVLHNCMVLSRARFDPQNLDEWKPRTDEWDDMPEEGDGNGWPEYAYHGKWSDFFGRIADGLPNLVDFRFYQNDGYCKPDYSLEHRDYCGVRLFPQRYVVFDNGILPTHWPEADENGRIYCWTKSPFPNFHEERREEDQRSLDKLLESQGSDSSQTHPSSNDLAGTGGGSGGGRLASGGASGGSGGLGGGRLGSSAGGGGRGGLFWIYQTNRLGVDLLGLGAVGEVDGERFASNELAAVNLGGSGAGRNVGGEQDGLRRVAGHVGQVDVEGVLVAADGVPGDGLRVTNGPNVGRGGRGDLQGNDAGGEGEESQSGNHFEYLICLFVV</sequence>
<feature type="region of interest" description="Disordered" evidence="1">
    <location>
        <begin position="588"/>
        <end position="616"/>
    </location>
</feature>
<dbReference type="EMBL" id="KN714734">
    <property type="protein sequence ID" value="KUI59690.1"/>
    <property type="molecule type" value="Genomic_DNA"/>
</dbReference>
<dbReference type="PANTHER" id="PTHR42057:SF2">
    <property type="entry name" value="F-BOX DOMAIN PROTEIN (AFU_ORTHOLOGUE AFUA_4G00200)-RELATED"/>
    <property type="match status" value="1"/>
</dbReference>
<dbReference type="AlphaFoldDB" id="A0A194V6Y6"/>
<dbReference type="OrthoDB" id="3140657at2759"/>
<feature type="compositionally biased region" description="Polar residues" evidence="1">
    <location>
        <begin position="452"/>
        <end position="467"/>
    </location>
</feature>
<dbReference type="Proteomes" id="UP000078576">
    <property type="component" value="Unassembled WGS sequence"/>
</dbReference>
<feature type="compositionally biased region" description="Gly residues" evidence="1">
    <location>
        <begin position="469"/>
        <end position="487"/>
    </location>
</feature>
<evidence type="ECO:0008006" key="4">
    <source>
        <dbReference type="Google" id="ProtNLM"/>
    </source>
</evidence>
<evidence type="ECO:0000313" key="2">
    <source>
        <dbReference type="EMBL" id="KUI59690.1"/>
    </source>
</evidence>